<keyword evidence="10" id="KW-1185">Reference proteome</keyword>
<feature type="domain" description="ABC3 transporter permease C-terminal" evidence="7">
    <location>
        <begin position="593"/>
        <end position="717"/>
    </location>
</feature>
<dbReference type="InterPro" id="IPR051125">
    <property type="entry name" value="ABC-4/HrtB_transporter"/>
</dbReference>
<reference evidence="9 10" key="1">
    <citation type="submission" date="2019-08" db="EMBL/GenBank/DDBJ databases">
        <title>Deep-cultivation of Planctomycetes and their phenomic and genomic characterization uncovers novel biology.</title>
        <authorList>
            <person name="Wiegand S."/>
            <person name="Jogler M."/>
            <person name="Boedeker C."/>
            <person name="Pinto D."/>
            <person name="Vollmers J."/>
            <person name="Rivas-Marin E."/>
            <person name="Kohn T."/>
            <person name="Peeters S.H."/>
            <person name="Heuer A."/>
            <person name="Rast P."/>
            <person name="Oberbeckmann S."/>
            <person name="Bunk B."/>
            <person name="Jeske O."/>
            <person name="Meyerdierks A."/>
            <person name="Storesund J.E."/>
            <person name="Kallscheuer N."/>
            <person name="Luecker S."/>
            <person name="Lage O.M."/>
            <person name="Pohl T."/>
            <person name="Merkel B.J."/>
            <person name="Hornburger P."/>
            <person name="Mueller R.-W."/>
            <person name="Bruemmer F."/>
            <person name="Labrenz M."/>
            <person name="Spormann A.M."/>
            <person name="Op den Camp H."/>
            <person name="Overmann J."/>
            <person name="Amann R."/>
            <person name="Jetten M.S.M."/>
            <person name="Mascher T."/>
            <person name="Medema M.H."/>
            <person name="Devos D.P."/>
            <person name="Kaster A.-K."/>
            <person name="Ovreas L."/>
            <person name="Rohde M."/>
            <person name="Galperin M.Y."/>
            <person name="Jogler C."/>
        </authorList>
    </citation>
    <scope>NUCLEOTIDE SEQUENCE [LARGE SCALE GENOMIC DNA]</scope>
    <source>
        <strain evidence="9 10">UC8</strain>
    </source>
</reference>
<evidence type="ECO:0000313" key="10">
    <source>
        <dbReference type="Proteomes" id="UP000325286"/>
    </source>
</evidence>
<evidence type="ECO:0000259" key="8">
    <source>
        <dbReference type="Pfam" id="PF12704"/>
    </source>
</evidence>
<evidence type="ECO:0000256" key="1">
    <source>
        <dbReference type="ARBA" id="ARBA00004651"/>
    </source>
</evidence>
<feature type="transmembrane region" description="Helical" evidence="6">
    <location>
        <begin position="745"/>
        <end position="763"/>
    </location>
</feature>
<keyword evidence="4 6" id="KW-1133">Transmembrane helix</keyword>
<feature type="transmembrane region" description="Helical" evidence="6">
    <location>
        <begin position="769"/>
        <end position="789"/>
    </location>
</feature>
<dbReference type="InterPro" id="IPR025857">
    <property type="entry name" value="MacB_PCD"/>
</dbReference>
<evidence type="ECO:0000256" key="5">
    <source>
        <dbReference type="ARBA" id="ARBA00023136"/>
    </source>
</evidence>
<dbReference type="Pfam" id="PF12704">
    <property type="entry name" value="MacB_PCD"/>
    <property type="match status" value="1"/>
</dbReference>
<evidence type="ECO:0000256" key="3">
    <source>
        <dbReference type="ARBA" id="ARBA00022692"/>
    </source>
</evidence>
<feature type="transmembrane region" description="Helical" evidence="6">
    <location>
        <begin position="644"/>
        <end position="668"/>
    </location>
</feature>
<dbReference type="Proteomes" id="UP000325286">
    <property type="component" value="Chromosome"/>
</dbReference>
<feature type="transmembrane region" description="Helical" evidence="6">
    <location>
        <begin position="680"/>
        <end position="705"/>
    </location>
</feature>
<dbReference type="KEGG" id="rul:UC8_02590"/>
<dbReference type="AlphaFoldDB" id="A0A5B9QWH2"/>
<keyword evidence="3 6" id="KW-0812">Transmembrane</keyword>
<sequence length="1202" mass="129725">MADSSLTADRIALRSLRFHWRIAASVALGAAVATAVITGALLVGDSMRGSLRELTEQRLGKIDFAVFPGGFFNPDDWLADQADVVGEPVVYFSRGVLETKVTVDVPGEPEPREVVRRAGAVQILATEPSFWDLDNSGVRPEQMPGPDSVVLNAAAADEIGVGVGDRVTVRLPYEQAVPADSPLGRNEAESEGLPRMEVVAVIPTRGLGRFALSPSQAEPLNVYLSRELVADVLAREGQANVLLIDAADADSNDLADAQRQADALQQSLQPRLGDYGLQLSHIQRSFNDSPVIDYYSLSSDRLMLADEVRQAVVEELNPTRVHPVMTYLANKIERVGNDADEDDADDADADEADADEAEPVVVPYSTLTAIDSLPDLPLNYDFPESISGASQDVGDAIPLVLNSWAAERLGAVVGDRLKVTYFEPETADGQEIARHFESILTDIVPITEPKQPYRRNRSAVFDQRPTVYNDPDLTPTVPGVTDQDSILNWDLPFPLEDGLVKPEDDEYWNDYRLTPKAFIPLAAGQRLFGSRFGDTTSLRIDPATGEDLPALTTAIEQRLLQHKDALGFEVQPIHAQQMAASSGTTPFDVLFLMLSMFVIFAALMLIALLLRLGLLARSREYGTLLATGWSGAAAARLATREGMLAAVAGALLGVALGIGYAWLVLWALRTWWVGAVTVPFLQFHGSVVSLLGGLLGGTLSAWATIRFTTRQLRRTPPRTLLAGQFGEADNGARPAGSSRGWLQPLAWVLIAISLLLGAVATQLGGQSQAGAFVGGGMLLLMGTLVWMYARLRHTARDRSGGTQATDSLWRLAIGNARRNPLRSTLTIGLMASACFLILSMSAFQLSPTDAGVGGFDLIGQTAQPYYRELSDPLVQREVFGNRTQHLAGSTLVSVRMRPGQDASCNNLYKAVQPTVLGVPERLAGLYESEQLTPFAWAASEDMPSGQSPWRALETPAAGTAEDPLPMVLDQATAMWALQIYGGVGATKAFEFDDGQTRHFKVVGLLSNSVLQGVVLIGEANFKTSFPQISGDQYFLIHVPPAQREPLVELLENRLGDVGMDITESRTVLARLLAVQNTYLRTFQSLGALGLLLGTIGLAIAQLRSVLERRGELAVMRAIGFTRWRLAQSVMMEHAALLLAGIGSGVFAALVAVVPYAWLGRAQLPLAEPLAWMAAVLVVGMLAGVTVLSRVIRMPLIQSLRSQ</sequence>
<evidence type="ECO:0000259" key="7">
    <source>
        <dbReference type="Pfam" id="PF02687"/>
    </source>
</evidence>
<dbReference type="PANTHER" id="PTHR43738:SF2">
    <property type="entry name" value="ABC TRANSPORTER PERMEASE"/>
    <property type="match status" value="1"/>
</dbReference>
<dbReference type="RefSeq" id="WP_068141707.1">
    <property type="nucleotide sequence ID" value="NZ_CP042914.1"/>
</dbReference>
<evidence type="ECO:0000256" key="4">
    <source>
        <dbReference type="ARBA" id="ARBA00022989"/>
    </source>
</evidence>
<feature type="transmembrane region" description="Helical" evidence="6">
    <location>
        <begin position="1134"/>
        <end position="1157"/>
    </location>
</feature>
<keyword evidence="5 6" id="KW-0472">Membrane</keyword>
<name>A0A5B9QWH2_9BACT</name>
<evidence type="ECO:0000313" key="9">
    <source>
        <dbReference type="EMBL" id="QEG38303.1"/>
    </source>
</evidence>
<dbReference type="InterPro" id="IPR003838">
    <property type="entry name" value="ABC3_permease_C"/>
</dbReference>
<accession>A0A5B9QWH2</accession>
<comment type="subcellular location">
    <subcellularLocation>
        <location evidence="1">Cell membrane</location>
        <topology evidence="1">Multi-pass membrane protein</topology>
    </subcellularLocation>
</comment>
<feature type="transmembrane region" description="Helical" evidence="6">
    <location>
        <begin position="1169"/>
        <end position="1191"/>
    </location>
</feature>
<dbReference type="Pfam" id="PF02687">
    <property type="entry name" value="FtsX"/>
    <property type="match status" value="2"/>
</dbReference>
<feature type="transmembrane region" description="Helical" evidence="6">
    <location>
        <begin position="589"/>
        <end position="610"/>
    </location>
</feature>
<evidence type="ECO:0000256" key="2">
    <source>
        <dbReference type="ARBA" id="ARBA00022475"/>
    </source>
</evidence>
<protein>
    <submittedName>
        <fullName evidence="9">FtsX-like permease family protein</fullName>
    </submittedName>
</protein>
<gene>
    <name evidence="9" type="ORF">UC8_02590</name>
</gene>
<organism evidence="9 10">
    <name type="scientific">Roseimaritima ulvae</name>
    <dbReference type="NCBI Taxonomy" id="980254"/>
    <lineage>
        <taxon>Bacteria</taxon>
        <taxon>Pseudomonadati</taxon>
        <taxon>Planctomycetota</taxon>
        <taxon>Planctomycetia</taxon>
        <taxon>Pirellulales</taxon>
        <taxon>Pirellulaceae</taxon>
        <taxon>Roseimaritima</taxon>
    </lineage>
</organism>
<feature type="transmembrane region" description="Helical" evidence="6">
    <location>
        <begin position="825"/>
        <end position="843"/>
    </location>
</feature>
<feature type="transmembrane region" description="Helical" evidence="6">
    <location>
        <begin position="1085"/>
        <end position="1106"/>
    </location>
</feature>
<keyword evidence="2" id="KW-1003">Cell membrane</keyword>
<feature type="domain" description="ABC3 transporter permease C-terminal" evidence="7">
    <location>
        <begin position="1086"/>
        <end position="1194"/>
    </location>
</feature>
<dbReference type="EMBL" id="CP042914">
    <property type="protein sequence ID" value="QEG38303.1"/>
    <property type="molecule type" value="Genomic_DNA"/>
</dbReference>
<dbReference type="PANTHER" id="PTHR43738">
    <property type="entry name" value="ABC TRANSPORTER, MEMBRANE PROTEIN"/>
    <property type="match status" value="1"/>
</dbReference>
<feature type="domain" description="MacB-like periplasmic core" evidence="8">
    <location>
        <begin position="27"/>
        <end position="252"/>
    </location>
</feature>
<dbReference type="GO" id="GO:0005886">
    <property type="term" value="C:plasma membrane"/>
    <property type="evidence" value="ECO:0007669"/>
    <property type="project" value="UniProtKB-SubCell"/>
</dbReference>
<evidence type="ECO:0000256" key="6">
    <source>
        <dbReference type="SAM" id="Phobius"/>
    </source>
</evidence>
<proteinExistence type="predicted"/>
<feature type="transmembrane region" description="Helical" evidence="6">
    <location>
        <begin position="20"/>
        <end position="43"/>
    </location>
</feature>